<evidence type="ECO:0000256" key="3">
    <source>
        <dbReference type="ARBA" id="ARBA00022692"/>
    </source>
</evidence>
<dbReference type="GO" id="GO:0005886">
    <property type="term" value="C:plasma membrane"/>
    <property type="evidence" value="ECO:0007669"/>
    <property type="project" value="UniProtKB-SubCell"/>
</dbReference>
<dbReference type="RefSeq" id="WP_185676449.1">
    <property type="nucleotide sequence ID" value="NZ_JACHVB010000043.1"/>
</dbReference>
<dbReference type="PANTHER" id="PTHR10010:SF46">
    <property type="entry name" value="SODIUM-DEPENDENT PHOSPHATE TRANSPORT PROTEIN 2B"/>
    <property type="match status" value="1"/>
</dbReference>
<comment type="subcellular location">
    <subcellularLocation>
        <location evidence="1">Cell membrane</location>
        <topology evidence="1">Multi-pass membrane protein</topology>
    </subcellularLocation>
</comment>
<name>A0A842HIS8_9BACT</name>
<comment type="caution">
    <text evidence="7">The sequence shown here is derived from an EMBL/GenBank/DDBJ whole genome shotgun (WGS) entry which is preliminary data.</text>
</comment>
<reference evidence="7 8" key="1">
    <citation type="submission" date="2020-07" db="EMBL/GenBank/DDBJ databases">
        <authorList>
            <person name="Feng X."/>
        </authorList>
    </citation>
    <scope>NUCLEOTIDE SEQUENCE [LARGE SCALE GENOMIC DNA]</scope>
    <source>
        <strain evidence="7 8">JCM31066</strain>
    </source>
</reference>
<protein>
    <submittedName>
        <fullName evidence="7">Na/Pi cotransporter family protein</fullName>
    </submittedName>
</protein>
<accession>A0A842HIS8</accession>
<keyword evidence="2" id="KW-1003">Cell membrane</keyword>
<feature type="transmembrane region" description="Helical" evidence="6">
    <location>
        <begin position="99"/>
        <end position="124"/>
    </location>
</feature>
<dbReference type="NCBIfam" id="NF037997">
    <property type="entry name" value="Na_Pi_symport"/>
    <property type="match status" value="1"/>
</dbReference>
<evidence type="ECO:0000256" key="2">
    <source>
        <dbReference type="ARBA" id="ARBA00022475"/>
    </source>
</evidence>
<dbReference type="Pfam" id="PF02690">
    <property type="entry name" value="Na_Pi_cotrans"/>
    <property type="match status" value="2"/>
</dbReference>
<evidence type="ECO:0000256" key="5">
    <source>
        <dbReference type="ARBA" id="ARBA00023136"/>
    </source>
</evidence>
<feature type="transmembrane region" description="Helical" evidence="6">
    <location>
        <begin position="217"/>
        <end position="237"/>
    </location>
</feature>
<sequence>MEADSLFFIIGYILAGLGLFFVGIQIIDQHLKRLTGCRLHGIFLRLTSTRWRAAWWGFWIGAITQTAAAITFLTISVVSSGLMKRQRAISLLNWSNPGTCLLIFFLVLPLNLFIAYLVGVAGILYAFGVPRRGRDLLGFLFGMGLLFTGLLTLQDYGEDFQNFTWFRHIMEATAGQYLLVFIAGCLLTVVAQSGNAVILVTIVLAQAGLMGRLEALMAIYGVNLGASLITHLLTLRLKGTPKQMAMFQVYYGWIGTAILVPLFFVEVWGGVPLVAAFLETLSTSLSTEMAVANLLYCVVTTAVIMPLEGPLARWLNRAYPPPLDEDASRPKFLYPRCEAQPETCLDLIGMEQTRLGEQLARYLRMDPHSNFLAEEARGIHESSQGLRRAIDGYLELLVHQSLAADTTHRVGTLSERLDIYASLEEEFYKNIPRAKLLARRRDTSAGRLYEGFEAAALTVLDAVETGEPDDIALALLITGDGSETLSRLRQGFIETAREAAPREQAELLQVVAAVERLIWLLNSLARSLEHASARPVDREADD</sequence>
<feature type="transmembrane region" description="Helical" evidence="6">
    <location>
        <begin position="249"/>
        <end position="269"/>
    </location>
</feature>
<proteinExistence type="predicted"/>
<dbReference type="EMBL" id="JACHVB010000043">
    <property type="protein sequence ID" value="MBC2595494.1"/>
    <property type="molecule type" value="Genomic_DNA"/>
</dbReference>
<dbReference type="AlphaFoldDB" id="A0A842HIS8"/>
<dbReference type="PANTHER" id="PTHR10010">
    <property type="entry name" value="SOLUTE CARRIER FAMILY 34 SODIUM PHOSPHATE , MEMBER 2-RELATED"/>
    <property type="match status" value="1"/>
</dbReference>
<evidence type="ECO:0000256" key="4">
    <source>
        <dbReference type="ARBA" id="ARBA00022989"/>
    </source>
</evidence>
<evidence type="ECO:0000256" key="1">
    <source>
        <dbReference type="ARBA" id="ARBA00004651"/>
    </source>
</evidence>
<keyword evidence="3 6" id="KW-0812">Transmembrane</keyword>
<evidence type="ECO:0000313" key="7">
    <source>
        <dbReference type="EMBL" id="MBC2595494.1"/>
    </source>
</evidence>
<keyword evidence="8" id="KW-1185">Reference proteome</keyword>
<dbReference type="GO" id="GO:0005436">
    <property type="term" value="F:sodium:phosphate symporter activity"/>
    <property type="evidence" value="ECO:0007669"/>
    <property type="project" value="InterPro"/>
</dbReference>
<evidence type="ECO:0000313" key="8">
    <source>
        <dbReference type="Proteomes" id="UP000546464"/>
    </source>
</evidence>
<keyword evidence="4 6" id="KW-1133">Transmembrane helix</keyword>
<feature type="transmembrane region" description="Helical" evidence="6">
    <location>
        <begin position="53"/>
        <end position="78"/>
    </location>
</feature>
<feature type="transmembrane region" description="Helical" evidence="6">
    <location>
        <begin position="136"/>
        <end position="156"/>
    </location>
</feature>
<keyword evidence="5 6" id="KW-0472">Membrane</keyword>
<gene>
    <name evidence="7" type="ORF">H5P28_14605</name>
</gene>
<feature type="transmembrane region" description="Helical" evidence="6">
    <location>
        <begin position="7"/>
        <end position="27"/>
    </location>
</feature>
<dbReference type="InterPro" id="IPR003841">
    <property type="entry name" value="Na/Pi_transpt"/>
</dbReference>
<feature type="transmembrane region" description="Helical" evidence="6">
    <location>
        <begin position="177"/>
        <end position="205"/>
    </location>
</feature>
<dbReference type="GO" id="GO:0044341">
    <property type="term" value="P:sodium-dependent phosphate transport"/>
    <property type="evidence" value="ECO:0007669"/>
    <property type="project" value="InterPro"/>
</dbReference>
<organism evidence="7 8">
    <name type="scientific">Ruficoccus amylovorans</name>
    <dbReference type="NCBI Taxonomy" id="1804625"/>
    <lineage>
        <taxon>Bacteria</taxon>
        <taxon>Pseudomonadati</taxon>
        <taxon>Verrucomicrobiota</taxon>
        <taxon>Opitutia</taxon>
        <taxon>Puniceicoccales</taxon>
        <taxon>Cerasicoccaceae</taxon>
        <taxon>Ruficoccus</taxon>
    </lineage>
</organism>
<dbReference type="Proteomes" id="UP000546464">
    <property type="component" value="Unassembled WGS sequence"/>
</dbReference>
<evidence type="ECO:0000256" key="6">
    <source>
        <dbReference type="SAM" id="Phobius"/>
    </source>
</evidence>